<dbReference type="Pfam" id="PF16197">
    <property type="entry name" value="KAsynt_C_assoc"/>
    <property type="match status" value="2"/>
</dbReference>
<dbReference type="Gene3D" id="3.40.50.1820">
    <property type="entry name" value="alpha/beta hydrolase"/>
    <property type="match status" value="1"/>
</dbReference>
<dbReference type="Pfam" id="PF14765">
    <property type="entry name" value="PS-DH"/>
    <property type="match status" value="2"/>
</dbReference>
<dbReference type="Gene3D" id="3.10.129.110">
    <property type="entry name" value="Polyketide synthase dehydratase"/>
    <property type="match status" value="2"/>
</dbReference>
<dbReference type="SUPFAM" id="SSF53474">
    <property type="entry name" value="alpha/beta-Hydrolases"/>
    <property type="match status" value="1"/>
</dbReference>
<feature type="region of interest" description="Disordered" evidence="9">
    <location>
        <begin position="1725"/>
        <end position="1745"/>
    </location>
</feature>
<dbReference type="InterPro" id="IPR020806">
    <property type="entry name" value="PKS_PP-bd"/>
</dbReference>
<dbReference type="Pfam" id="PF00109">
    <property type="entry name" value="ketoacyl-synt"/>
    <property type="match status" value="2"/>
</dbReference>
<evidence type="ECO:0000256" key="5">
    <source>
        <dbReference type="ARBA" id="ARBA00023194"/>
    </source>
</evidence>
<feature type="region of interest" description="Disordered" evidence="9">
    <location>
        <begin position="2284"/>
        <end position="2310"/>
    </location>
</feature>
<feature type="domain" description="Ketosynthase family 3 (KS3)" evidence="11">
    <location>
        <begin position="1852"/>
        <end position="2281"/>
    </location>
</feature>
<evidence type="ECO:0000313" key="13">
    <source>
        <dbReference type="EMBL" id="MFG3014274.1"/>
    </source>
</evidence>
<dbReference type="InterPro" id="IPR042104">
    <property type="entry name" value="PKS_dehydratase_sf"/>
</dbReference>
<dbReference type="RefSeq" id="WP_392820794.1">
    <property type="nucleotide sequence ID" value="NZ_JBICYV010000015.1"/>
</dbReference>
<dbReference type="Gene3D" id="3.40.366.10">
    <property type="entry name" value="Malonyl-Coenzyme A Acyl Carrier Protein, domain 2"/>
    <property type="match status" value="2"/>
</dbReference>
<dbReference type="SMART" id="SM00822">
    <property type="entry name" value="PKS_KR"/>
    <property type="match status" value="2"/>
</dbReference>
<dbReference type="InterPro" id="IPR049551">
    <property type="entry name" value="PKS_DH_C"/>
</dbReference>
<feature type="active site" description="Proton acceptor; for dehydratase activity" evidence="8">
    <location>
        <position position="2785"/>
    </location>
</feature>
<evidence type="ECO:0000256" key="6">
    <source>
        <dbReference type="ARBA" id="ARBA00023268"/>
    </source>
</evidence>
<dbReference type="InterPro" id="IPR032821">
    <property type="entry name" value="PKS_assoc"/>
</dbReference>
<dbReference type="InterPro" id="IPR016035">
    <property type="entry name" value="Acyl_Trfase/lysoPLipase"/>
</dbReference>
<keyword evidence="5" id="KW-0045">Antibiotic biosynthesis</keyword>
<feature type="domain" description="PKS/mFAS DH" evidence="12">
    <location>
        <begin position="959"/>
        <end position="1238"/>
    </location>
</feature>
<dbReference type="Pfam" id="PF00550">
    <property type="entry name" value="PP-binding"/>
    <property type="match status" value="2"/>
</dbReference>
<feature type="region of interest" description="N-terminal hotdog fold" evidence="8">
    <location>
        <begin position="2753"/>
        <end position="2873"/>
    </location>
</feature>
<feature type="region of interest" description="Disordered" evidence="9">
    <location>
        <begin position="467"/>
        <end position="504"/>
    </location>
</feature>
<dbReference type="PROSITE" id="PS00606">
    <property type="entry name" value="KS3_1"/>
    <property type="match status" value="2"/>
</dbReference>
<dbReference type="Pfam" id="PF00698">
    <property type="entry name" value="Acyl_transf_1"/>
    <property type="match status" value="2"/>
</dbReference>
<protein>
    <submittedName>
        <fullName evidence="13">SDR family NAD(P)-dependent oxidoreductase</fullName>
    </submittedName>
</protein>
<dbReference type="SUPFAM" id="SSF47336">
    <property type="entry name" value="ACP-like"/>
    <property type="match status" value="2"/>
</dbReference>
<feature type="region of interest" description="Disordered" evidence="9">
    <location>
        <begin position="3465"/>
        <end position="3488"/>
    </location>
</feature>
<evidence type="ECO:0000256" key="2">
    <source>
        <dbReference type="ARBA" id="ARBA00022450"/>
    </source>
</evidence>
<dbReference type="PROSITE" id="PS50075">
    <property type="entry name" value="CARRIER"/>
    <property type="match status" value="2"/>
</dbReference>
<feature type="active site" description="Proton acceptor; for dehydratase activity" evidence="8">
    <location>
        <position position="991"/>
    </location>
</feature>
<dbReference type="SUPFAM" id="SSF53901">
    <property type="entry name" value="Thiolase-like"/>
    <property type="match status" value="2"/>
</dbReference>
<dbReference type="InterPro" id="IPR049552">
    <property type="entry name" value="PKS_DH_N"/>
</dbReference>
<dbReference type="SMART" id="SM00823">
    <property type="entry name" value="PKS_PP"/>
    <property type="match status" value="2"/>
</dbReference>
<feature type="region of interest" description="Disordered" evidence="9">
    <location>
        <begin position="1403"/>
        <end position="1480"/>
    </location>
</feature>
<dbReference type="SMART" id="SM00825">
    <property type="entry name" value="PKS_KS"/>
    <property type="match status" value="2"/>
</dbReference>
<accession>A0ABW7BAW9</accession>
<dbReference type="InterPro" id="IPR014031">
    <property type="entry name" value="Ketoacyl_synth_C"/>
</dbReference>
<dbReference type="InterPro" id="IPR006162">
    <property type="entry name" value="Ppantetheine_attach_site"/>
</dbReference>
<evidence type="ECO:0000259" key="11">
    <source>
        <dbReference type="PROSITE" id="PS52004"/>
    </source>
</evidence>
<keyword evidence="7" id="KW-0012">Acyltransferase</keyword>
<dbReference type="Gene3D" id="3.40.50.720">
    <property type="entry name" value="NAD(P)-binding Rossmann-like Domain"/>
    <property type="match status" value="2"/>
</dbReference>
<dbReference type="InterPro" id="IPR018201">
    <property type="entry name" value="Ketoacyl_synth_AS"/>
</dbReference>
<dbReference type="SUPFAM" id="SSF55048">
    <property type="entry name" value="Probable ACP-binding domain of malonyl-CoA ACP transacylase"/>
    <property type="match status" value="2"/>
</dbReference>
<dbReference type="InterPro" id="IPR055123">
    <property type="entry name" value="SpnB-like_Rossmann"/>
</dbReference>
<feature type="domain" description="Ketosynthase family 3 (KS3)" evidence="11">
    <location>
        <begin position="39"/>
        <end position="465"/>
    </location>
</feature>
<dbReference type="InterPro" id="IPR020807">
    <property type="entry name" value="PKS_DH"/>
</dbReference>
<feature type="compositionally biased region" description="Basic and acidic residues" evidence="9">
    <location>
        <begin position="482"/>
        <end position="497"/>
    </location>
</feature>
<name>A0ABW7BAW9_9ACTN</name>
<feature type="region of interest" description="C-terminal hotdog fold" evidence="8">
    <location>
        <begin position="2885"/>
        <end position="3022"/>
    </location>
</feature>
<dbReference type="SMART" id="SM00826">
    <property type="entry name" value="PKS_DH"/>
    <property type="match status" value="2"/>
</dbReference>
<dbReference type="InterPro" id="IPR050091">
    <property type="entry name" value="PKS_NRPS_Biosynth_Enz"/>
</dbReference>
<keyword evidence="3" id="KW-0597">Phosphoprotein</keyword>
<evidence type="ECO:0000256" key="9">
    <source>
        <dbReference type="SAM" id="MobiDB-lite"/>
    </source>
</evidence>
<feature type="region of interest" description="N-terminal hotdog fold" evidence="8">
    <location>
        <begin position="959"/>
        <end position="1084"/>
    </location>
</feature>
<dbReference type="Gene3D" id="3.40.50.11460">
    <property type="match status" value="1"/>
</dbReference>
<evidence type="ECO:0000256" key="4">
    <source>
        <dbReference type="ARBA" id="ARBA00022679"/>
    </source>
</evidence>
<dbReference type="Pfam" id="PF21089">
    <property type="entry name" value="PKS_DH_N"/>
    <property type="match status" value="2"/>
</dbReference>
<dbReference type="InterPro" id="IPR014043">
    <property type="entry name" value="Acyl_transferase_dom"/>
</dbReference>
<evidence type="ECO:0000256" key="1">
    <source>
        <dbReference type="ARBA" id="ARBA00004792"/>
    </source>
</evidence>
<dbReference type="InterPro" id="IPR009081">
    <property type="entry name" value="PP-bd_ACP"/>
</dbReference>
<dbReference type="Pfam" id="PF00975">
    <property type="entry name" value="Thioesterase"/>
    <property type="match status" value="1"/>
</dbReference>
<organism evidence="13 14">
    <name type="scientific">Streptomyces cinerochromogenes</name>
    <dbReference type="NCBI Taxonomy" id="66422"/>
    <lineage>
        <taxon>Bacteria</taxon>
        <taxon>Bacillati</taxon>
        <taxon>Actinomycetota</taxon>
        <taxon>Actinomycetes</taxon>
        <taxon>Kitasatosporales</taxon>
        <taxon>Streptomycetaceae</taxon>
        <taxon>Streptomyces</taxon>
    </lineage>
</organism>
<feature type="domain" description="Carrier" evidence="10">
    <location>
        <begin position="1758"/>
        <end position="1833"/>
    </location>
</feature>
<dbReference type="SMART" id="SM01294">
    <property type="entry name" value="PKS_PP_betabranch"/>
    <property type="match status" value="1"/>
</dbReference>
<feature type="region of interest" description="C-terminal hotdog fold" evidence="8">
    <location>
        <begin position="1099"/>
        <end position="1238"/>
    </location>
</feature>
<dbReference type="SUPFAM" id="SSF51735">
    <property type="entry name" value="NAD(P)-binding Rossmann-fold domains"/>
    <property type="match status" value="4"/>
</dbReference>
<dbReference type="Gene3D" id="1.10.1200.10">
    <property type="entry name" value="ACP-like"/>
    <property type="match status" value="2"/>
</dbReference>
<evidence type="ECO:0000259" key="10">
    <source>
        <dbReference type="PROSITE" id="PS50075"/>
    </source>
</evidence>
<dbReference type="InterPro" id="IPR029058">
    <property type="entry name" value="AB_hydrolase_fold"/>
</dbReference>
<dbReference type="InterPro" id="IPR049900">
    <property type="entry name" value="PKS_mFAS_DH"/>
</dbReference>
<dbReference type="Pfam" id="PF22953">
    <property type="entry name" value="SpnB_Rossmann"/>
    <property type="match status" value="2"/>
</dbReference>
<evidence type="ECO:0000256" key="8">
    <source>
        <dbReference type="PROSITE-ProRule" id="PRU01363"/>
    </source>
</evidence>
<dbReference type="EMBL" id="JBICYV010000015">
    <property type="protein sequence ID" value="MFG3014274.1"/>
    <property type="molecule type" value="Genomic_DNA"/>
</dbReference>
<dbReference type="InterPro" id="IPR036736">
    <property type="entry name" value="ACP-like_sf"/>
</dbReference>
<reference evidence="13 14" key="1">
    <citation type="submission" date="2024-10" db="EMBL/GenBank/DDBJ databases">
        <title>The Natural Products Discovery Center: Release of the First 8490 Sequenced Strains for Exploring Actinobacteria Biosynthetic Diversity.</title>
        <authorList>
            <person name="Kalkreuter E."/>
            <person name="Kautsar S.A."/>
            <person name="Yang D."/>
            <person name="Bader C.D."/>
            <person name="Teijaro C.N."/>
            <person name="Fluegel L."/>
            <person name="Davis C.M."/>
            <person name="Simpson J.R."/>
            <person name="Lauterbach L."/>
            <person name="Steele A.D."/>
            <person name="Gui C."/>
            <person name="Meng S."/>
            <person name="Li G."/>
            <person name="Viehrig K."/>
            <person name="Ye F."/>
            <person name="Su P."/>
            <person name="Kiefer A.F."/>
            <person name="Nichols A."/>
            <person name="Cepeda A.J."/>
            <person name="Yan W."/>
            <person name="Fan B."/>
            <person name="Jiang Y."/>
            <person name="Adhikari A."/>
            <person name="Zheng C.-J."/>
            <person name="Schuster L."/>
            <person name="Cowan T.M."/>
            <person name="Smanski M.J."/>
            <person name="Chevrette M.G."/>
            <person name="De Carvalho L.P.S."/>
            <person name="Shen B."/>
        </authorList>
    </citation>
    <scope>NUCLEOTIDE SEQUENCE [LARGE SCALE GENOMIC DNA]</scope>
    <source>
        <strain evidence="13 14">NPDC048320</strain>
    </source>
</reference>
<sequence>MPGTDRTPYDDKVLDSLKRLTAELRQTRKRLREAEDAAREPVAIVGMACRYPGGVRSPEDLWQLVAEGRDAVSAFPTDRDWDLGALHGPQAEDAGTSHAHAGGFLYDVADFDPAPFGISPREATAMDPQQRLLLETAWEAFEHAGIDPTTLRGSRTGVYAGIMYHDYAARLKELPEEVMGYLGTGTSGSIASGRIAYTFGLEGPAVTIDTACSSSLVALHLAVTALRKGECSLAMAGGATVMASPLPFVDFSRQEGLASDGRCKSFAAAADGTGWAEGAGMLLLERLSDARRNGHRVLAVVRGSAVNQDGASNGLTAPNGPAQRRVIGQALADAGLGPGDVDAVEAHGTGTTLGDPIEAQALLAAYGQGRAPEHPLLLGSLKSNIGHTQAAAGVGGVIKMVLALREQLLPRTLHVDEPTPHVDWSSGTVELLTEPRPWPRAGAPRRAGVSSFGFSGTNAHVVIEEPPSEELPSQELPSGEPPSRKSPSEEPPSEKPRPAAGTASPRPALWALTAASEQALRAQAARLSAHLRRHPGPSPLDVGYSLLTTRTPQEHRAVLTGDDREELLRAVEEFAAGRPVPGLLHGRTAPGGLAMMFTGGGSQRPGMGRELYAAFPAFADAFDAACAELDRHLPSPLRPAVFAEPGPGGDTLLSGQAYAQPALFAVEVALFRLFGTWGVEPDHVLGHSGGELAAAHVAGVLSLADAAALVAARGRLTQELPVGGAMVAVAAAEDEVRPLLTDGAEIAAVNSPGAVVLTGDEEPVTALADHFARQGRKTRRLNVSYASHSARVTPMLDELRQVAAGLDFRPPRIGFVSTVTGAPADAGELCTPEYWVRNARRPVRFADAVRHLEAAGVRTFLELGPDAALTPMAEACLTAASAAVPAQRAGRPEAATVTTAAGHLHTRGTGVDWEAFFQGTHARRVELPTYAFQRRRHWLQAPARDRVDVSAAGLGFPDHPLLGASVLVADSEEYLFTGRLTPAAQPWLTDHAVGGSVLLPGTAFLELALRAGLHADCDHVEELTLTAPLVIPADRAVLLQIRVGAPGEDGRRAVEVYARDEDALTGQPWVRHATGVLSGAAPHPPGTDDNPAPWPPAGATALDLDGLYDRLAAEGLHYGPAFQGLRAAWQRGEELFAEVALDGEQHDSARAFGLHPALLDAALHALGLGTFPGAPDTASLPFSWHGVSLYAAGAVAARVRLAPAGPGTVTVEVADQAGRPVLTAGSLALRPAGKLTEGAGPREPLLHLTWAPPRTPVVPASYGGTAPLAEALDPAAAPPDVLLLPLLDTPPADRPDRAAADRAAHTLEQLRAWLADDRLAGTRLAVVTSGAVAAGPEEDVTDLPAAAALGLLRSAQSEHPGRIVLVDTDAPEELPRDLPTALGSDEPTVAIRSGRLLVPRLTPADTPAARSSGVKPAGIPAVQPSGVDPAGIPATQTSGVTPAVQPSDPAPPGTPPVQSSNPAATGTPDGPPPVLDPDGTVLITGGTGALGGVLARHLVARYGVRHLLLTSRSGPAAEGADELAAGLRALGAEITVAACDAADRESLAGLLAALPPERPLTAVVHAAGVLDDGTVEALTPDRVRRVMAPKADAAWHLHELTRDMDLSAFVLFSSAAGLLGAPGQANYAAANGFLDALAVHRRRRGLPALSLAWGLWEGTTGMVSGVDAPARRRLAGLGMRPIPEADGLALFDTALAGDEPLVAPLHLDPRRLDAATAPALLRALARPARQRRTASPAEPGGTGPAERLAALPEAEQLRELTELVRAEAAAILGYDSARDVPDDRTFAEVGFDSLAAIELRNRLGAHTGLRLPTTMVFDHPTPGDLAARLRVLLSGTAAAAAAPVRGSAAPADEPVAIIGMACRYPGGVTSPEDLWDLVVSGRDAIDEMPRDRGWDIDGRYDPDPEPGRRGTIATRHGGFLDGAADFDPGFFGISPREALAMDPQQRLLLEVSWEAFERAGIDPLSARGSDTGVFAGVMYHDYGSWAVGGAPEDVEGYLGSGTAGSVASGRVAYALGLEGPAVTVDTACSSSLVALHLAAQALRSGECSLALAGGATVMATPGPFIEFSRQRGLAPDGRCKSFAASADGTGWGEGVAVLLVERLSDARRNGHRVLAVVRGSAVNQDGASNGLTAPSGPAQQRVIRQALAAAGLTARQVDAVEAHGTGTVLGDPIEAQALLATYGSEHDPDRPLWLGSLKSNIGHAQAAAGVGGVIKMVQAMRHGTLPRTLHVDRPTPHVDWSAGGVRLLTDAVAWPATGEPRRAGVSSFGISGTNAHAVIEQAPDDLAAPGPDPAPADPARRPQDDGAPWLLSASTPAALRDQARRLLEHLRARPDTDTPAADLAFSLATTRSALRHRAAVVAVGQVERTAALERLAGTGTPGPGALTGRTADGTVAFLFSGQGSQRPGMGRELAAADPVFAKALDEVCGYVDPFLERPLREVLFAEPGTADAALLDRTDYTQPALFAVETALAHRLRSWGVRPDVLAGHSLGELTAAHVAGVLSLEDAATLVAARGRLMQALPVHGAMAAVQAPEEEVAALLTDGVALAAVNGPASVVVSGDADAVDALTARLTEAGRRTRRLRVSHAFHSAHMDGMLDEFRRIAQGVTFREPTLPVVSATTGRPASAAELCSPEYWVRQLREPVRFRDAVARLEADGAAVLVEVGPGTALTAAARDCLADREHAVVPLLRPGLPEPRALTNALAEAHVHGVDVDWTRYFEGAGARRVDLPTYPFQRRRYWLAAAPRRADREHPVLGPAVSAPDIRGSVFTGELDARALPWLAGHRVAGTAVLPGAALAELALRAGAELGCPTVEDLVLQTPLTVPDDTPLPLRLSVQEPDPTGRRSFTVYTLTDTTWTRHATGTLTTTDRALPTDTGPWPPAGATPVELSGAYERMAEAGLSYGPVFQGLRAAWRDGDVLLAEVALPDGTDPGAFGVHPALLDAALHVLGVGDGDRPAPPVLPFSWRGVRLHAAGARALRVRLTPAGTPGTVAVELTDPTGAPVASVAALSLRPVSAAPGPDRSLLRVDWTRPDVPAPAPDTRAWTVLGSTPLGSLPRVDDLTLVPDGTDTVLVPFLTPHDPHAQLDHLDPLDAAPLHRALELIRAWLSDARRTRSRLVAVTRRAVAAGPEEDVPDLAHAPLWGLLRSAASEHPGRFAVVDVDGAQESWDALPAAVASGAVQVAIRGGEPRTPRLVPSALAPGAAAFGPDGTTVVTGAAGALGRSTARHLVAAHGVRHVLLVGRRADDPRLTALAAEIEGLGGTATVAGCDVGDRDALAAVLAGVPADRPVGAVVHCAGVLDDTVVASLTPRQLERVLRAKAASAWHLHELTRDTELSAFVLFSSAAGLLGAPGQANYAAANTFLDALAQHRRAHGLPALSLAWGPWDQGGEGMAGVPELRRTARAGIEALTPERGLALFDAAVGADAPDPVLAPLATVPERLRALADDPGLPEPLRLLARHPAAPARPAAAPATGRPAGTAPQPARLAGLSGTALEDALRSAVRTEAAAVLGFSSPDDVDEDRSLPELGMDSLIAVELRNRLERATGLRLAATVVFDHPTLPALVRHLRTELATATTAAAAAAAVAPPEDDGVGALFRRARDAGRTLEGIELLRMASRFLPSFSTPADLGERPEPVRLASGDGTEPALVCFPAVVAMSGPHQFARFAGALRGRREVVAVPQPGFLPGELLPGTREAVVEAQAEAVRRYAAGRPVALLGYSSGGWIAHAVAARLAADGEAPGALVLLDTYLQSETSDTLATAFTDGLFTRHGAEAAADTRSLTAMGAYFRVFADWTPTRPAAPTLFLRAAEALPGTEPLPGTEARPGTVTGPQPSWTADATLQETPGDHFSMLEEHAGPTAQAVHAWLSRAGRSDTTTHRSA</sequence>
<dbReference type="InterPro" id="IPR016039">
    <property type="entry name" value="Thiolase-like"/>
</dbReference>
<dbReference type="SMART" id="SM00824">
    <property type="entry name" value="PKS_TE"/>
    <property type="match status" value="1"/>
</dbReference>
<feature type="active site" description="Proton donor; for dehydratase activity" evidence="8">
    <location>
        <position position="2944"/>
    </location>
</feature>
<evidence type="ECO:0000259" key="12">
    <source>
        <dbReference type="PROSITE" id="PS52019"/>
    </source>
</evidence>
<dbReference type="InterPro" id="IPR001031">
    <property type="entry name" value="Thioesterase"/>
</dbReference>
<evidence type="ECO:0000256" key="3">
    <source>
        <dbReference type="ARBA" id="ARBA00022553"/>
    </source>
</evidence>
<keyword evidence="6" id="KW-0511">Multifunctional enzyme</keyword>
<dbReference type="Gene3D" id="3.40.47.10">
    <property type="match status" value="2"/>
</dbReference>
<keyword evidence="4" id="KW-0808">Transferase</keyword>
<dbReference type="InterPro" id="IPR014030">
    <property type="entry name" value="Ketoacyl_synth_N"/>
</dbReference>
<dbReference type="InterPro" id="IPR001227">
    <property type="entry name" value="Ac_transferase_dom_sf"/>
</dbReference>
<dbReference type="PANTHER" id="PTHR43775">
    <property type="entry name" value="FATTY ACID SYNTHASE"/>
    <property type="match status" value="1"/>
</dbReference>
<feature type="domain" description="PKS/mFAS DH" evidence="12">
    <location>
        <begin position="2753"/>
        <end position="3022"/>
    </location>
</feature>
<dbReference type="InterPro" id="IPR013968">
    <property type="entry name" value="PKS_KR"/>
</dbReference>
<dbReference type="CDD" id="cd00833">
    <property type="entry name" value="PKS"/>
    <property type="match status" value="2"/>
</dbReference>
<dbReference type="Pfam" id="PF08659">
    <property type="entry name" value="KR"/>
    <property type="match status" value="2"/>
</dbReference>
<comment type="caution">
    <text evidence="13">The sequence shown here is derived from an EMBL/GenBank/DDBJ whole genome shotgun (WGS) entry which is preliminary data.</text>
</comment>
<proteinExistence type="predicted"/>
<gene>
    <name evidence="13" type="ORF">ACGFZB_28380</name>
</gene>
<dbReference type="PROSITE" id="PS52004">
    <property type="entry name" value="KS3_2"/>
    <property type="match status" value="2"/>
</dbReference>
<dbReference type="PROSITE" id="PS52019">
    <property type="entry name" value="PKS_MFAS_DH"/>
    <property type="match status" value="2"/>
</dbReference>
<comment type="pathway">
    <text evidence="1">Antibiotic biosynthesis.</text>
</comment>
<dbReference type="Pfam" id="PF02801">
    <property type="entry name" value="Ketoacyl-synt_C"/>
    <property type="match status" value="2"/>
</dbReference>
<dbReference type="SUPFAM" id="SSF52151">
    <property type="entry name" value="FabD/lysophospholipase-like"/>
    <property type="match status" value="2"/>
</dbReference>
<dbReference type="InterPro" id="IPR020802">
    <property type="entry name" value="TesA-like"/>
</dbReference>
<dbReference type="Proteomes" id="UP001604267">
    <property type="component" value="Unassembled WGS sequence"/>
</dbReference>
<feature type="domain" description="Carrier" evidence="10">
    <location>
        <begin position="3499"/>
        <end position="3574"/>
    </location>
</feature>
<dbReference type="InterPro" id="IPR036291">
    <property type="entry name" value="NAD(P)-bd_dom_sf"/>
</dbReference>
<feature type="region of interest" description="Disordered" evidence="9">
    <location>
        <begin position="1077"/>
        <end position="1096"/>
    </location>
</feature>
<dbReference type="Gene3D" id="3.30.70.3290">
    <property type="match status" value="2"/>
</dbReference>
<dbReference type="InterPro" id="IPR016036">
    <property type="entry name" value="Malonyl_transacylase_ACP-bd"/>
</dbReference>
<dbReference type="PANTHER" id="PTHR43775:SF51">
    <property type="entry name" value="INACTIVE PHENOLPHTHIOCEROL SYNTHESIS POLYKETIDE SYNTHASE TYPE I PKS1-RELATED"/>
    <property type="match status" value="1"/>
</dbReference>
<dbReference type="PROSITE" id="PS00012">
    <property type="entry name" value="PHOSPHOPANTETHEINE"/>
    <property type="match status" value="2"/>
</dbReference>
<evidence type="ECO:0000256" key="7">
    <source>
        <dbReference type="ARBA" id="ARBA00023315"/>
    </source>
</evidence>
<dbReference type="InterPro" id="IPR057326">
    <property type="entry name" value="KR_dom"/>
</dbReference>
<feature type="active site" description="Proton donor; for dehydratase activity" evidence="8">
    <location>
        <position position="1160"/>
    </location>
</feature>
<dbReference type="InterPro" id="IPR020841">
    <property type="entry name" value="PKS_Beta-ketoAc_synthase_dom"/>
</dbReference>
<keyword evidence="14" id="KW-1185">Reference proteome</keyword>
<evidence type="ECO:0000313" key="14">
    <source>
        <dbReference type="Proteomes" id="UP001604267"/>
    </source>
</evidence>
<dbReference type="CDD" id="cd08956">
    <property type="entry name" value="KR_3_FAS_SDR_x"/>
    <property type="match status" value="2"/>
</dbReference>
<dbReference type="SMART" id="SM00827">
    <property type="entry name" value="PKS_AT"/>
    <property type="match status" value="2"/>
</dbReference>
<keyword evidence="2" id="KW-0596">Phosphopantetheine</keyword>